<keyword evidence="2" id="KW-0378">Hydrolase</keyword>
<reference evidence="6" key="1">
    <citation type="submission" date="2017-01" db="EMBL/GenBank/DDBJ databases">
        <authorList>
            <person name="Wang Y."/>
            <person name="White M."/>
            <person name="Kvist S."/>
            <person name="Moncalvo J.-M."/>
        </authorList>
    </citation>
    <scope>NUCLEOTIDE SEQUENCE [LARGE SCALE GENOMIC DNA]</scope>
    <source>
        <strain evidence="6">COL-18-3</strain>
    </source>
</reference>
<dbReference type="GO" id="GO:0007165">
    <property type="term" value="P:signal transduction"/>
    <property type="evidence" value="ECO:0007669"/>
    <property type="project" value="InterPro"/>
</dbReference>
<organism evidence="5 6">
    <name type="scientific">Zancudomyces culisetae</name>
    <name type="common">Gut fungus</name>
    <name type="synonym">Smittium culisetae</name>
    <dbReference type="NCBI Taxonomy" id="1213189"/>
    <lineage>
        <taxon>Eukaryota</taxon>
        <taxon>Fungi</taxon>
        <taxon>Fungi incertae sedis</taxon>
        <taxon>Zoopagomycota</taxon>
        <taxon>Kickxellomycotina</taxon>
        <taxon>Harpellomycetes</taxon>
        <taxon>Harpellales</taxon>
        <taxon>Legeriomycetaceae</taxon>
        <taxon>Zancudomyces</taxon>
    </lineage>
</organism>
<keyword evidence="1" id="KW-0479">Metal-binding</keyword>
<dbReference type="EMBL" id="LSSK01000230">
    <property type="protein sequence ID" value="OMH84244.1"/>
    <property type="molecule type" value="Genomic_DNA"/>
</dbReference>
<sequence>MSILYTDMTQHFNKRNKIGNAKISREKGLLVDSIKCQKYSSRPIENIPLEGPVANNNPLAAFLEPGGLLNSRERRTLSSVLVHLADISNPVLPWGLSRAWSDMMTLESLSQAESERLHGLPMTLSMHEQVFDQCHVSIAFSKLIVKPLFLEFEHLIPVDNELLCNLELNTLKWKEVQKEGQAICITNKESGLTKEIPSTCKNHNNAPTIRAESQAKTSYLATGKPEPRKLSVAAGTLEIPSVKLSHATNTTKSLCFDQTRDVGFMILDFLRTNSLYLLDSIITDTPCSKPGETIVRSRSFNGFDFDTRVLIISPSSGGKPETLRYDRFYASQKPNNKRTRHRNLVGFSKLGSEP</sequence>
<feature type="domain" description="PDEase" evidence="4">
    <location>
        <begin position="1"/>
        <end position="180"/>
    </location>
</feature>
<evidence type="ECO:0000313" key="6">
    <source>
        <dbReference type="Proteomes" id="UP000188320"/>
    </source>
</evidence>
<evidence type="ECO:0000256" key="1">
    <source>
        <dbReference type="ARBA" id="ARBA00022723"/>
    </source>
</evidence>
<proteinExistence type="predicted"/>
<comment type="caution">
    <text evidence="5">The sequence shown here is derived from an EMBL/GenBank/DDBJ whole genome shotgun (WGS) entry which is preliminary data.</text>
</comment>
<evidence type="ECO:0000256" key="2">
    <source>
        <dbReference type="ARBA" id="ARBA00022801"/>
    </source>
</evidence>
<evidence type="ECO:0000313" key="5">
    <source>
        <dbReference type="EMBL" id="OMH84244.1"/>
    </source>
</evidence>
<dbReference type="OrthoDB" id="546632at2759"/>
<feature type="region of interest" description="Disordered" evidence="3">
    <location>
        <begin position="335"/>
        <end position="354"/>
    </location>
</feature>
<dbReference type="InterPro" id="IPR002073">
    <property type="entry name" value="PDEase_catalytic_dom"/>
</dbReference>
<dbReference type="GO" id="GO:0046872">
    <property type="term" value="F:metal ion binding"/>
    <property type="evidence" value="ECO:0007669"/>
    <property type="project" value="UniProtKB-KW"/>
</dbReference>
<dbReference type="Pfam" id="PF00233">
    <property type="entry name" value="PDEase_I"/>
    <property type="match status" value="1"/>
</dbReference>
<dbReference type="PROSITE" id="PS51845">
    <property type="entry name" value="PDEASE_I_2"/>
    <property type="match status" value="1"/>
</dbReference>
<dbReference type="AlphaFoldDB" id="A0A1R1PTH6"/>
<gene>
    <name evidence="5" type="ORF">AX774_g2241</name>
</gene>
<dbReference type="Gene3D" id="1.10.1300.10">
    <property type="entry name" value="3'5'-cyclic nucleotide phosphodiesterase, catalytic domain"/>
    <property type="match status" value="1"/>
</dbReference>
<dbReference type="InterPro" id="IPR036971">
    <property type="entry name" value="PDEase_catalytic_dom_sf"/>
</dbReference>
<dbReference type="SUPFAM" id="SSF109604">
    <property type="entry name" value="HD-domain/PDEase-like"/>
    <property type="match status" value="1"/>
</dbReference>
<evidence type="ECO:0000259" key="4">
    <source>
        <dbReference type="PROSITE" id="PS51845"/>
    </source>
</evidence>
<keyword evidence="6" id="KW-1185">Reference proteome</keyword>
<protein>
    <submittedName>
        <fullName evidence="5">Putative 3',5'-cyclic phosphodiesterase pde-3</fullName>
    </submittedName>
</protein>
<dbReference type="GO" id="GO:0004114">
    <property type="term" value="F:3',5'-cyclic-nucleotide phosphodiesterase activity"/>
    <property type="evidence" value="ECO:0007669"/>
    <property type="project" value="InterPro"/>
</dbReference>
<evidence type="ECO:0000256" key="3">
    <source>
        <dbReference type="SAM" id="MobiDB-lite"/>
    </source>
</evidence>
<dbReference type="Proteomes" id="UP000188320">
    <property type="component" value="Unassembled WGS sequence"/>
</dbReference>
<name>A0A1R1PTH6_ZANCU</name>
<accession>A0A1R1PTH6</accession>
<dbReference type="PANTHER" id="PTHR11347">
    <property type="entry name" value="CYCLIC NUCLEOTIDE PHOSPHODIESTERASE"/>
    <property type="match status" value="1"/>
</dbReference>